<feature type="region of interest" description="Disordered" evidence="1">
    <location>
        <begin position="107"/>
        <end position="134"/>
    </location>
</feature>
<organism evidence="2">
    <name type="scientific">Candidatus Tenderia electrophaga</name>
    <dbReference type="NCBI Taxonomy" id="1748243"/>
    <lineage>
        <taxon>Bacteria</taxon>
        <taxon>Pseudomonadati</taxon>
        <taxon>Pseudomonadota</taxon>
        <taxon>Gammaproteobacteria</taxon>
        <taxon>Candidatus Tenderiales</taxon>
        <taxon>Candidatus Tenderiaceae</taxon>
        <taxon>Candidatus Tenderia</taxon>
    </lineage>
</organism>
<dbReference type="EMBL" id="DRNF01000367">
    <property type="protein sequence ID" value="HHJ81128.1"/>
    <property type="molecule type" value="Genomic_DNA"/>
</dbReference>
<evidence type="ECO:0000256" key="1">
    <source>
        <dbReference type="SAM" id="MobiDB-lite"/>
    </source>
</evidence>
<evidence type="ECO:0000313" key="2">
    <source>
        <dbReference type="EMBL" id="HHJ81128.1"/>
    </source>
</evidence>
<proteinExistence type="predicted"/>
<name>A0A832N401_9GAMM</name>
<reference evidence="2" key="1">
    <citation type="journal article" date="2020" name="mSystems">
        <title>Genome- and Community-Level Interaction Insights into Carbon Utilization and Element Cycling Functions of Hydrothermarchaeota in Hydrothermal Sediment.</title>
        <authorList>
            <person name="Zhou Z."/>
            <person name="Liu Y."/>
            <person name="Xu W."/>
            <person name="Pan J."/>
            <person name="Luo Z.H."/>
            <person name="Li M."/>
        </authorList>
    </citation>
    <scope>NUCLEOTIDE SEQUENCE [LARGE SCALE GENOMIC DNA]</scope>
    <source>
        <strain evidence="2">HyVt-505</strain>
    </source>
</reference>
<accession>A0A832N401</accession>
<dbReference type="AlphaFoldDB" id="A0A832N401"/>
<sequence>MLKKTLLMLSLISILAGPMLYLSVVDKMGSGAGLSFKMPNFGLPDWLASGSKQISELAGDVTDDADPLIYKWKDAAGVWQFTNEAPAGMAGVETVQIKSNSSLKAFIPPEPEKEEAPAAATPNESPELDLMPSPGRVKKLIDDAQNVQTILDERIKLMDSLSSEQ</sequence>
<dbReference type="Proteomes" id="UP000885832">
    <property type="component" value="Unassembled WGS sequence"/>
</dbReference>
<comment type="caution">
    <text evidence="2">The sequence shown here is derived from an EMBL/GenBank/DDBJ whole genome shotgun (WGS) entry which is preliminary data.</text>
</comment>
<gene>
    <name evidence="2" type="ORF">ENJ65_05800</name>
</gene>
<protein>
    <submittedName>
        <fullName evidence="2">DUF4124 domain-containing protein</fullName>
    </submittedName>
</protein>